<dbReference type="RefSeq" id="WP_052221555.1">
    <property type="nucleotide sequence ID" value="NZ_LHUR01000022.1"/>
</dbReference>
<keyword evidence="2" id="KW-1185">Reference proteome</keyword>
<name>A0A0L6ZAD4_9CLOT</name>
<organism evidence="1 2">
    <name type="scientific">Clostridium homopropionicum DSM 5847</name>
    <dbReference type="NCBI Taxonomy" id="1121318"/>
    <lineage>
        <taxon>Bacteria</taxon>
        <taxon>Bacillati</taxon>
        <taxon>Bacillota</taxon>
        <taxon>Clostridia</taxon>
        <taxon>Eubacteriales</taxon>
        <taxon>Clostridiaceae</taxon>
        <taxon>Clostridium</taxon>
    </lineage>
</organism>
<dbReference type="Proteomes" id="UP000037043">
    <property type="component" value="Unassembled WGS sequence"/>
</dbReference>
<evidence type="ECO:0000313" key="1">
    <source>
        <dbReference type="EMBL" id="KOA19934.1"/>
    </source>
</evidence>
<proteinExistence type="predicted"/>
<dbReference type="STRING" id="36844.SAMN04488501_12120"/>
<dbReference type="EMBL" id="LHUR01000022">
    <property type="protein sequence ID" value="KOA19934.1"/>
    <property type="molecule type" value="Genomic_DNA"/>
</dbReference>
<evidence type="ECO:0000313" key="2">
    <source>
        <dbReference type="Proteomes" id="UP000037043"/>
    </source>
</evidence>
<dbReference type="PATRIC" id="fig|1121318.3.peg.2045"/>
<comment type="caution">
    <text evidence="1">The sequence shown here is derived from an EMBL/GenBank/DDBJ whole genome shotgun (WGS) entry which is preliminary data.</text>
</comment>
<dbReference type="AlphaFoldDB" id="A0A0L6ZAD4"/>
<accession>A0A0L6ZAD4</accession>
<protein>
    <submittedName>
        <fullName evidence="1">Uncharacterized protein</fullName>
    </submittedName>
</protein>
<sequence>MEYGITKNKVISVMENMLRNCPLNMIYYNVVFTDEEIVVDYLIKSYRTWILHVSPVKVYEYDGMNARDILKKNRENFTIRFQDIEKIVFKKRSFFTNARIEINAKGLDDKLVLFSKDRIDTEAYYNLVKPYLKEKAEIK</sequence>
<reference evidence="2" key="1">
    <citation type="submission" date="2015-08" db="EMBL/GenBank/DDBJ databases">
        <title>Genome sequence of the strict anaerobe Clostridium homopropionicum LuHBu1 (DSM 5847T).</title>
        <authorList>
            <person name="Poehlein A."/>
            <person name="Beck M."/>
            <person name="Schiel-Bengelsdorf B."/>
            <person name="Bengelsdorf F.R."/>
            <person name="Daniel R."/>
            <person name="Duerre P."/>
        </authorList>
    </citation>
    <scope>NUCLEOTIDE SEQUENCE [LARGE SCALE GENOMIC DNA]</scope>
    <source>
        <strain evidence="2">DSM 5847</strain>
    </source>
</reference>
<gene>
    <name evidence="1" type="ORF">CLHOM_20240</name>
</gene>